<organism evidence="2">
    <name type="scientific">Oryza barthii</name>
    <dbReference type="NCBI Taxonomy" id="65489"/>
    <lineage>
        <taxon>Eukaryota</taxon>
        <taxon>Viridiplantae</taxon>
        <taxon>Streptophyta</taxon>
        <taxon>Embryophyta</taxon>
        <taxon>Tracheophyta</taxon>
        <taxon>Spermatophyta</taxon>
        <taxon>Magnoliopsida</taxon>
        <taxon>Liliopsida</taxon>
        <taxon>Poales</taxon>
        <taxon>Poaceae</taxon>
        <taxon>BOP clade</taxon>
        <taxon>Oryzoideae</taxon>
        <taxon>Oryzeae</taxon>
        <taxon>Oryzinae</taxon>
        <taxon>Oryza</taxon>
    </lineage>
</organism>
<dbReference type="Proteomes" id="UP000026960">
    <property type="component" value="Chromosome 4"/>
</dbReference>
<evidence type="ECO:0000259" key="1">
    <source>
        <dbReference type="Pfam" id="PF13968"/>
    </source>
</evidence>
<sequence>MSVVGTAKYGERTYALWWSNFGTIGNYLKLVQRDKHQHFYIKYEHPRHLGDNHGSNDELLLHRAHSLFHVCKRGIVDSVIINDDDDSDNPDSKVIGDLLMQDKDHKSMWTVMEMELSLMYDILYTKAYLNMIISV</sequence>
<evidence type="ECO:0000313" key="2">
    <source>
        <dbReference type="EnsemblPlants" id="OBART04G01940.1"/>
    </source>
</evidence>
<dbReference type="PaxDb" id="65489-OBART04G01940.1"/>
<name>A0A0D3FSC8_9ORYZ</name>
<reference evidence="2" key="1">
    <citation type="journal article" date="2009" name="Rice">
        <title>De Novo Next Generation Sequencing of Plant Genomes.</title>
        <authorList>
            <person name="Rounsley S."/>
            <person name="Marri P.R."/>
            <person name="Yu Y."/>
            <person name="He R."/>
            <person name="Sisneros N."/>
            <person name="Goicoechea J.L."/>
            <person name="Lee S.J."/>
            <person name="Angelova A."/>
            <person name="Kudrna D."/>
            <person name="Luo M."/>
            <person name="Affourtit J."/>
            <person name="Desany B."/>
            <person name="Knight J."/>
            <person name="Niazi F."/>
            <person name="Egholm M."/>
            <person name="Wing R.A."/>
        </authorList>
    </citation>
    <scope>NUCLEOTIDE SEQUENCE [LARGE SCALE GENOMIC DNA]</scope>
    <source>
        <strain evidence="2">cv. IRGC 105608</strain>
    </source>
</reference>
<dbReference type="Gramene" id="OBART04G01940.1">
    <property type="protein sequence ID" value="OBART04G01940.1"/>
    <property type="gene ID" value="OBART04G01940"/>
</dbReference>
<dbReference type="InterPro" id="IPR025315">
    <property type="entry name" value="DUF4220"/>
</dbReference>
<feature type="domain" description="DUF4220" evidence="1">
    <location>
        <begin position="1"/>
        <end position="129"/>
    </location>
</feature>
<keyword evidence="3" id="KW-1185">Reference proteome</keyword>
<dbReference type="Pfam" id="PF13968">
    <property type="entry name" value="DUF4220"/>
    <property type="match status" value="1"/>
</dbReference>
<dbReference type="PANTHER" id="PTHR31325">
    <property type="entry name" value="OS01G0798800 PROTEIN-RELATED"/>
    <property type="match status" value="1"/>
</dbReference>
<reference evidence="2" key="2">
    <citation type="submission" date="2015-03" db="UniProtKB">
        <authorList>
            <consortium name="EnsemblPlants"/>
        </authorList>
    </citation>
    <scope>IDENTIFICATION</scope>
</reference>
<protein>
    <recommendedName>
        <fullName evidence="1">DUF4220 domain-containing protein</fullName>
    </recommendedName>
</protein>
<proteinExistence type="predicted"/>
<dbReference type="AlphaFoldDB" id="A0A0D3FSC8"/>
<dbReference type="EnsemblPlants" id="OBART04G01940.1">
    <property type="protein sequence ID" value="OBART04G01940.1"/>
    <property type="gene ID" value="OBART04G01940"/>
</dbReference>
<accession>A0A0D3FSC8</accession>
<dbReference type="HOGENOM" id="CLU_1888913_0_0_1"/>
<evidence type="ECO:0000313" key="3">
    <source>
        <dbReference type="Proteomes" id="UP000026960"/>
    </source>
</evidence>
<dbReference type="STRING" id="65489.A0A0D3FSC8"/>